<dbReference type="RefSeq" id="WP_349230301.1">
    <property type="nucleotide sequence ID" value="NZ_JBBMFJ010000036.1"/>
</dbReference>
<evidence type="ECO:0000256" key="6">
    <source>
        <dbReference type="ARBA" id="ARBA00023136"/>
    </source>
</evidence>
<comment type="subcellular location">
    <subcellularLocation>
        <location evidence="1">Cell inner membrane</location>
        <topology evidence="1">Multi-pass membrane protein</topology>
    </subcellularLocation>
</comment>
<dbReference type="InterPro" id="IPR004681">
    <property type="entry name" value="TRAP_DctM"/>
</dbReference>
<sequence>MTIGLFFILLAIFLVISLPVGAVFGLMAILPGMMGTLNYGAIDVARAMFSGMNSFTLLAVPLFMVSGMIMAEGGISKQLFEFFGYFIGNKTAGFPCAVVVTCMFYAAISGSAPATVSAVGSMTIPFLVNMGYDVVFSAAIVTVAGALGVIIPPSISYIVYSAAANASPSALFIAGIIPGCLIGFFLMAYCWYYCKKNGEDKEKLQENYNKIREKGFLKLFKESFFALMTPVIILGCIYSGICSPTEAAVISVIYGFLVCIFVYKSIKIREIPKIFLAGSKTYVNILFVIAAASAFARTMTLLKYPQSISKMVLSVTDNKILILLLMNLIMIVCGMIIDNIPNIMILTPIMLPIANALGINPVHLGIFMTCNLAMGMVTPPMGINLFVASGMTKIPLLNLAKATVPFLIAFLVCLALIVFIPGLSLWLPSILG</sequence>
<evidence type="ECO:0000313" key="9">
    <source>
        <dbReference type="EMBL" id="MEQ2564272.1"/>
    </source>
</evidence>
<proteinExistence type="predicted"/>
<feature type="transmembrane region" description="Helical" evidence="7">
    <location>
        <begin position="224"/>
        <end position="241"/>
    </location>
</feature>
<feature type="transmembrane region" description="Helical" evidence="7">
    <location>
        <begin position="51"/>
        <end position="71"/>
    </location>
</feature>
<keyword evidence="6 7" id="KW-0472">Membrane</keyword>
<keyword evidence="4 7" id="KW-0812">Transmembrane</keyword>
<dbReference type="NCBIfam" id="TIGR00786">
    <property type="entry name" value="dctM"/>
    <property type="match status" value="1"/>
</dbReference>
<feature type="transmembrane region" description="Helical" evidence="7">
    <location>
        <begin position="406"/>
        <end position="427"/>
    </location>
</feature>
<dbReference type="InterPro" id="IPR010656">
    <property type="entry name" value="DctM"/>
</dbReference>
<evidence type="ECO:0000256" key="4">
    <source>
        <dbReference type="ARBA" id="ARBA00022692"/>
    </source>
</evidence>
<evidence type="ECO:0000256" key="3">
    <source>
        <dbReference type="ARBA" id="ARBA00022519"/>
    </source>
</evidence>
<accession>A0ABV1HR22</accession>
<protein>
    <submittedName>
        <fullName evidence="9">TRAP transporter large permease</fullName>
    </submittedName>
</protein>
<feature type="transmembrane region" description="Helical" evidence="7">
    <location>
        <begin position="283"/>
        <end position="300"/>
    </location>
</feature>
<dbReference type="Pfam" id="PF06808">
    <property type="entry name" value="DctM"/>
    <property type="match status" value="1"/>
</dbReference>
<keyword evidence="3" id="KW-0997">Cell inner membrane</keyword>
<feature type="transmembrane region" description="Helical" evidence="7">
    <location>
        <begin position="247"/>
        <end position="263"/>
    </location>
</feature>
<organism evidence="9 10">
    <name type="scientific">Ventrimonas faecis</name>
    <dbReference type="NCBI Taxonomy" id="3133170"/>
    <lineage>
        <taxon>Bacteria</taxon>
        <taxon>Bacillati</taxon>
        <taxon>Bacillota</taxon>
        <taxon>Clostridia</taxon>
        <taxon>Lachnospirales</taxon>
        <taxon>Lachnospiraceae</taxon>
        <taxon>Ventrimonas</taxon>
    </lineage>
</organism>
<evidence type="ECO:0000256" key="2">
    <source>
        <dbReference type="ARBA" id="ARBA00022475"/>
    </source>
</evidence>
<evidence type="ECO:0000256" key="1">
    <source>
        <dbReference type="ARBA" id="ARBA00004429"/>
    </source>
</evidence>
<dbReference type="PANTHER" id="PTHR33362">
    <property type="entry name" value="SIALIC ACID TRAP TRANSPORTER PERMEASE PROTEIN SIAT-RELATED"/>
    <property type="match status" value="1"/>
</dbReference>
<dbReference type="PANTHER" id="PTHR33362:SF5">
    <property type="entry name" value="C4-DICARBOXYLATE TRAP TRANSPORTER LARGE PERMEASE PROTEIN DCTM"/>
    <property type="match status" value="1"/>
</dbReference>
<feature type="transmembrane region" description="Helical" evidence="7">
    <location>
        <begin position="171"/>
        <end position="194"/>
    </location>
</feature>
<feature type="transmembrane region" description="Helical" evidence="7">
    <location>
        <begin position="126"/>
        <end position="151"/>
    </location>
</feature>
<keyword evidence="10" id="KW-1185">Reference proteome</keyword>
<feature type="transmembrane region" description="Helical" evidence="7">
    <location>
        <begin position="6"/>
        <end position="30"/>
    </location>
</feature>
<feature type="domain" description="TRAP C4-dicarboxylate transport system permease DctM subunit" evidence="8">
    <location>
        <begin position="7"/>
        <end position="423"/>
    </location>
</feature>
<evidence type="ECO:0000256" key="5">
    <source>
        <dbReference type="ARBA" id="ARBA00022989"/>
    </source>
</evidence>
<evidence type="ECO:0000313" key="10">
    <source>
        <dbReference type="Proteomes" id="UP001437460"/>
    </source>
</evidence>
<evidence type="ECO:0000256" key="7">
    <source>
        <dbReference type="SAM" id="Phobius"/>
    </source>
</evidence>
<comment type="caution">
    <text evidence="9">The sequence shown here is derived from an EMBL/GenBank/DDBJ whole genome shotgun (WGS) entry which is preliminary data.</text>
</comment>
<dbReference type="EMBL" id="JBBMFJ010000036">
    <property type="protein sequence ID" value="MEQ2564272.1"/>
    <property type="molecule type" value="Genomic_DNA"/>
</dbReference>
<evidence type="ECO:0000259" key="8">
    <source>
        <dbReference type="Pfam" id="PF06808"/>
    </source>
</evidence>
<keyword evidence="2" id="KW-1003">Cell membrane</keyword>
<gene>
    <name evidence="9" type="ORF">WMO41_14050</name>
</gene>
<feature type="transmembrane region" description="Helical" evidence="7">
    <location>
        <begin position="320"/>
        <end position="337"/>
    </location>
</feature>
<feature type="transmembrane region" description="Helical" evidence="7">
    <location>
        <begin position="349"/>
        <end position="369"/>
    </location>
</feature>
<dbReference type="Proteomes" id="UP001437460">
    <property type="component" value="Unassembled WGS sequence"/>
</dbReference>
<dbReference type="PIRSF" id="PIRSF006066">
    <property type="entry name" value="HI0050"/>
    <property type="match status" value="1"/>
</dbReference>
<name>A0ABV1HR22_9FIRM</name>
<keyword evidence="5 7" id="KW-1133">Transmembrane helix</keyword>
<reference evidence="9 10" key="1">
    <citation type="submission" date="2024-03" db="EMBL/GenBank/DDBJ databases">
        <title>Human intestinal bacterial collection.</title>
        <authorList>
            <person name="Pauvert C."/>
            <person name="Hitch T.C.A."/>
            <person name="Clavel T."/>
        </authorList>
    </citation>
    <scope>NUCLEOTIDE SEQUENCE [LARGE SCALE GENOMIC DNA]</scope>
    <source>
        <strain evidence="9 10">CLA-AP-H27</strain>
    </source>
</reference>